<dbReference type="PANTHER" id="PTHR46600:SF1">
    <property type="entry name" value="THAP DOMAIN-CONTAINING PROTEIN 1"/>
    <property type="match status" value="1"/>
</dbReference>
<evidence type="ECO:0000313" key="15">
    <source>
        <dbReference type="Proteomes" id="UP001153737"/>
    </source>
</evidence>
<evidence type="ECO:0000256" key="11">
    <source>
        <dbReference type="ARBA" id="ARBA00023306"/>
    </source>
</evidence>
<evidence type="ECO:0000256" key="3">
    <source>
        <dbReference type="ARBA" id="ARBA00022723"/>
    </source>
</evidence>
<dbReference type="Pfam" id="PF05485">
    <property type="entry name" value="THAP"/>
    <property type="match status" value="1"/>
</dbReference>
<dbReference type="SMART" id="SM00980">
    <property type="entry name" value="THAP"/>
    <property type="match status" value="1"/>
</dbReference>
<keyword evidence="6" id="KW-0805">Transcription regulation</keyword>
<keyword evidence="8 12" id="KW-0238">DNA-binding</keyword>
<keyword evidence="7" id="KW-0175">Coiled coil</keyword>
<evidence type="ECO:0000256" key="4">
    <source>
        <dbReference type="ARBA" id="ARBA00022771"/>
    </source>
</evidence>
<dbReference type="InterPro" id="IPR048365">
    <property type="entry name" value="TNP-like_RNaseH_N"/>
</dbReference>
<dbReference type="InterPro" id="IPR021896">
    <property type="entry name" value="THAP9-like_HTH"/>
</dbReference>
<keyword evidence="4 12" id="KW-0863">Zinc-finger</keyword>
<keyword evidence="15" id="KW-1185">Reference proteome</keyword>
<keyword evidence="10" id="KW-0539">Nucleus</keyword>
<evidence type="ECO:0000256" key="1">
    <source>
        <dbReference type="ARBA" id="ARBA00004642"/>
    </source>
</evidence>
<sequence>MTDKCVVCGYRSRRGDCLSFHRFPDNIQRRQMWLNALNLEKSNKWHYVCGKHFNNNDYTVGLSGLRILNREAIPFMLVPQDFVDSSSESTITASVSSGRTITASISEDGTLTASEKGYFHEDTGIKRQEIADVENLFKIPERERLSIKDILETLIVKTWQVQQKHGKLNYGRKIHTLQQQNRRRKARVTSLKSVLNYLTQQNLLSNSALETIEASLPGPVVEVVKRILKGSKCQQYSPSLRAFALTLHFYSPRAYNYVREKFNKALPHPSTVSKWYQHINGSPGFTTESLNAIRGEVEENKLKDKATYANLVMDEMSIRKKVEWVENRFIGFVDFGNDFDSDSLCNISRLPNYGVTLVPCLISGVETRRELTERRLFR</sequence>
<reference evidence="14" key="2">
    <citation type="submission" date="2022-10" db="EMBL/GenBank/DDBJ databases">
        <authorList>
            <consortium name="ENA_rothamsted_submissions"/>
            <consortium name="culmorum"/>
            <person name="King R."/>
        </authorList>
    </citation>
    <scope>NUCLEOTIDE SEQUENCE</scope>
</reference>
<comment type="similarity">
    <text evidence="2">Belongs to the THAP1 family.</text>
</comment>
<name>A0A9N9SL26_PHACE</name>
<gene>
    <name evidence="14" type="ORF">PHAECO_LOCUS12355</name>
</gene>
<dbReference type="EMBL" id="OU896715">
    <property type="protein sequence ID" value="CAG9825731.1"/>
    <property type="molecule type" value="Genomic_DNA"/>
</dbReference>
<dbReference type="InterPro" id="IPR038441">
    <property type="entry name" value="THAP_Znf_sf"/>
</dbReference>
<dbReference type="SUPFAM" id="SSF57716">
    <property type="entry name" value="Glucocorticoid receptor-like (DNA-binding domain)"/>
    <property type="match status" value="1"/>
</dbReference>
<evidence type="ECO:0000256" key="2">
    <source>
        <dbReference type="ARBA" id="ARBA00006177"/>
    </source>
</evidence>
<dbReference type="GO" id="GO:0043565">
    <property type="term" value="F:sequence-specific DNA binding"/>
    <property type="evidence" value="ECO:0007669"/>
    <property type="project" value="InterPro"/>
</dbReference>
<evidence type="ECO:0000256" key="7">
    <source>
        <dbReference type="ARBA" id="ARBA00023054"/>
    </source>
</evidence>
<keyword evidence="5" id="KW-0862">Zinc</keyword>
<organism evidence="14 15">
    <name type="scientific">Phaedon cochleariae</name>
    <name type="common">Mustard beetle</name>
    <dbReference type="NCBI Taxonomy" id="80249"/>
    <lineage>
        <taxon>Eukaryota</taxon>
        <taxon>Metazoa</taxon>
        <taxon>Ecdysozoa</taxon>
        <taxon>Arthropoda</taxon>
        <taxon>Hexapoda</taxon>
        <taxon>Insecta</taxon>
        <taxon>Pterygota</taxon>
        <taxon>Neoptera</taxon>
        <taxon>Endopterygota</taxon>
        <taxon>Coleoptera</taxon>
        <taxon>Polyphaga</taxon>
        <taxon>Cucujiformia</taxon>
        <taxon>Chrysomeloidea</taxon>
        <taxon>Chrysomelidae</taxon>
        <taxon>Chrysomelinae</taxon>
        <taxon>Chrysomelini</taxon>
        <taxon>Phaedon</taxon>
    </lineage>
</organism>
<evidence type="ECO:0000256" key="9">
    <source>
        <dbReference type="ARBA" id="ARBA00023163"/>
    </source>
</evidence>
<protein>
    <recommendedName>
        <fullName evidence="13">THAP-type domain-containing protein</fullName>
    </recommendedName>
</protein>
<evidence type="ECO:0000256" key="6">
    <source>
        <dbReference type="ARBA" id="ARBA00023015"/>
    </source>
</evidence>
<dbReference type="InterPro" id="IPR006612">
    <property type="entry name" value="THAP_Znf"/>
</dbReference>
<evidence type="ECO:0000313" key="14">
    <source>
        <dbReference type="EMBL" id="CAG9825731.1"/>
    </source>
</evidence>
<evidence type="ECO:0000256" key="10">
    <source>
        <dbReference type="ARBA" id="ARBA00023242"/>
    </source>
</evidence>
<dbReference type="InterPro" id="IPR026516">
    <property type="entry name" value="THAP1/10"/>
</dbReference>
<evidence type="ECO:0000256" key="8">
    <source>
        <dbReference type="ARBA" id="ARBA00023125"/>
    </source>
</evidence>
<evidence type="ECO:0000256" key="12">
    <source>
        <dbReference type="PROSITE-ProRule" id="PRU00309"/>
    </source>
</evidence>
<keyword evidence="9" id="KW-0804">Transcription</keyword>
<evidence type="ECO:0000259" key="13">
    <source>
        <dbReference type="PROSITE" id="PS50950"/>
    </source>
</evidence>
<accession>A0A9N9SL26</accession>
<comment type="subcellular location">
    <subcellularLocation>
        <location evidence="1">Nucleus</location>
        <location evidence="1">Nucleoplasm</location>
    </subcellularLocation>
</comment>
<dbReference type="PANTHER" id="PTHR46600">
    <property type="entry name" value="THAP DOMAIN-CONTAINING"/>
    <property type="match status" value="1"/>
</dbReference>
<dbReference type="OrthoDB" id="10070386at2759"/>
<keyword evidence="11" id="KW-0131">Cell cycle</keyword>
<dbReference type="PROSITE" id="PS50950">
    <property type="entry name" value="ZF_THAP"/>
    <property type="match status" value="1"/>
</dbReference>
<reference evidence="14" key="1">
    <citation type="submission" date="2022-01" db="EMBL/GenBank/DDBJ databases">
        <authorList>
            <person name="King R."/>
        </authorList>
    </citation>
    <scope>NUCLEOTIDE SEQUENCE</scope>
</reference>
<dbReference type="Gene3D" id="6.20.210.20">
    <property type="entry name" value="THAP domain"/>
    <property type="match status" value="1"/>
</dbReference>
<dbReference type="AlphaFoldDB" id="A0A9N9SL26"/>
<dbReference type="GO" id="GO:0008270">
    <property type="term" value="F:zinc ion binding"/>
    <property type="evidence" value="ECO:0007669"/>
    <property type="project" value="UniProtKB-KW"/>
</dbReference>
<dbReference type="Proteomes" id="UP001153737">
    <property type="component" value="Chromosome 9"/>
</dbReference>
<dbReference type="GO" id="GO:0005654">
    <property type="term" value="C:nucleoplasm"/>
    <property type="evidence" value="ECO:0007669"/>
    <property type="project" value="UniProtKB-SubCell"/>
</dbReference>
<dbReference type="Pfam" id="PF12017">
    <property type="entry name" value="Tnp_P_element"/>
    <property type="match status" value="1"/>
</dbReference>
<feature type="domain" description="THAP-type" evidence="13">
    <location>
        <begin position="1"/>
        <end position="77"/>
    </location>
</feature>
<evidence type="ECO:0000256" key="5">
    <source>
        <dbReference type="ARBA" id="ARBA00022833"/>
    </source>
</evidence>
<keyword evidence="3" id="KW-0479">Metal-binding</keyword>
<dbReference type="Pfam" id="PF21787">
    <property type="entry name" value="TNP-like_RNaseH_N"/>
    <property type="match status" value="1"/>
</dbReference>
<proteinExistence type="inferred from homology"/>